<dbReference type="Gene3D" id="3.60.21.10">
    <property type="match status" value="1"/>
</dbReference>
<gene>
    <name evidence="1" type="ORF">ABVT43_18245</name>
</gene>
<evidence type="ECO:0000313" key="2">
    <source>
        <dbReference type="Proteomes" id="UP001548189"/>
    </source>
</evidence>
<dbReference type="EMBL" id="JBEVCJ010000034">
    <property type="protein sequence ID" value="MET1257090.1"/>
    <property type="molecule type" value="Genomic_DNA"/>
</dbReference>
<dbReference type="Proteomes" id="UP001548189">
    <property type="component" value="Unassembled WGS sequence"/>
</dbReference>
<proteinExistence type="predicted"/>
<comment type="caution">
    <text evidence="1">The sequence shown here is derived from an EMBL/GenBank/DDBJ whole genome shotgun (WGS) entry which is preliminary data.</text>
</comment>
<dbReference type="InterPro" id="IPR004843">
    <property type="entry name" value="Calcineurin-like_PHP"/>
</dbReference>
<evidence type="ECO:0000313" key="1">
    <source>
        <dbReference type="EMBL" id="MET1257090.1"/>
    </source>
</evidence>
<reference evidence="1 2" key="1">
    <citation type="submission" date="2024-06" db="EMBL/GenBank/DDBJ databases">
        <authorList>
            <person name="Li F."/>
        </authorList>
    </citation>
    <scope>NUCLEOTIDE SEQUENCE [LARGE SCALE GENOMIC DNA]</scope>
    <source>
        <strain evidence="1 2">GXAS 311</strain>
    </source>
</reference>
<dbReference type="Pfam" id="PF00149">
    <property type="entry name" value="Metallophos"/>
    <property type="match status" value="1"/>
</dbReference>
<sequence length="349" mass="39462">MLKTLLISAVLVAPTMTMADTNDKGTTKKYKKYSFALIADAPYGDQNVTAFESLVNDVNQDRGVHFVMHGGDIKSGSQTCSNDRLNARFELYQQFNKPFIYTPGDNEWTDCHRTNNGSYNPLERLDYLRQLFFANPDFSTGGKKMRVIAQSRDEGFEQYVENAMFYRAGVVFSTVHVVGSNNNLRPWSGIDSNDSFNNPRADRLAEFESRENASIAWLNKIFEQATNKNAKGVFILIHADPQFAVNFDQEGRAGFNRFLETLSQLTLAFKKPVLLAHGDSHIYFVDKPKLVPWYADGSVLDSSTKQTFVPNLTRVQTFGDSPQHWLKITIEPSLDDLFLIQPQVVNANL</sequence>
<name>A0ABV2BYT4_9GAMM</name>
<keyword evidence="2" id="KW-1185">Reference proteome</keyword>
<protein>
    <submittedName>
        <fullName evidence="1">Metallophosphoesterase</fullName>
    </submittedName>
</protein>
<dbReference type="SUPFAM" id="SSF56300">
    <property type="entry name" value="Metallo-dependent phosphatases"/>
    <property type="match status" value="1"/>
</dbReference>
<dbReference type="InterPro" id="IPR029052">
    <property type="entry name" value="Metallo-depent_PP-like"/>
</dbReference>
<accession>A0ABV2BYT4</accession>
<organism evidence="1 2">
    <name type="scientific">Aliikangiella maris</name>
    <dbReference type="NCBI Taxonomy" id="3162458"/>
    <lineage>
        <taxon>Bacteria</taxon>
        <taxon>Pseudomonadati</taxon>
        <taxon>Pseudomonadota</taxon>
        <taxon>Gammaproteobacteria</taxon>
        <taxon>Oceanospirillales</taxon>
        <taxon>Pleioneaceae</taxon>
        <taxon>Aliikangiella</taxon>
    </lineage>
</organism>